<dbReference type="AlphaFoldDB" id="A0A2K3DGD1"/>
<reference evidence="3 4" key="1">
    <citation type="journal article" date="2007" name="Science">
        <title>The Chlamydomonas genome reveals the evolution of key animal and plant functions.</title>
        <authorList>
            <person name="Merchant S.S."/>
            <person name="Prochnik S.E."/>
            <person name="Vallon O."/>
            <person name="Harris E.H."/>
            <person name="Karpowicz S.J."/>
            <person name="Witman G.B."/>
            <person name="Terry A."/>
            <person name="Salamov A."/>
            <person name="Fritz-Laylin L.K."/>
            <person name="Marechal-Drouard L."/>
            <person name="Marshall W.F."/>
            <person name="Qu L.H."/>
            <person name="Nelson D.R."/>
            <person name="Sanderfoot A.A."/>
            <person name="Spalding M.H."/>
            <person name="Kapitonov V.V."/>
            <person name="Ren Q."/>
            <person name="Ferris P."/>
            <person name="Lindquist E."/>
            <person name="Shapiro H."/>
            <person name="Lucas S.M."/>
            <person name="Grimwood J."/>
            <person name="Schmutz J."/>
            <person name="Cardol P."/>
            <person name="Cerutti H."/>
            <person name="Chanfreau G."/>
            <person name="Chen C.L."/>
            <person name="Cognat V."/>
            <person name="Croft M.T."/>
            <person name="Dent R."/>
            <person name="Dutcher S."/>
            <person name="Fernandez E."/>
            <person name="Fukuzawa H."/>
            <person name="Gonzalez-Ballester D."/>
            <person name="Gonzalez-Halphen D."/>
            <person name="Hallmann A."/>
            <person name="Hanikenne M."/>
            <person name="Hippler M."/>
            <person name="Inwood W."/>
            <person name="Jabbari K."/>
            <person name="Kalanon M."/>
            <person name="Kuras R."/>
            <person name="Lefebvre P.A."/>
            <person name="Lemaire S.D."/>
            <person name="Lobanov A.V."/>
            <person name="Lohr M."/>
            <person name="Manuell A."/>
            <person name="Meier I."/>
            <person name="Mets L."/>
            <person name="Mittag M."/>
            <person name="Mittelmeier T."/>
            <person name="Moroney J.V."/>
            <person name="Moseley J."/>
            <person name="Napoli C."/>
            <person name="Nedelcu A.M."/>
            <person name="Niyogi K."/>
            <person name="Novoselov S.V."/>
            <person name="Paulsen I.T."/>
            <person name="Pazour G."/>
            <person name="Purton S."/>
            <person name="Ral J.P."/>
            <person name="Riano-Pachon D.M."/>
            <person name="Riekhof W."/>
            <person name="Rymarquis L."/>
            <person name="Schroda M."/>
            <person name="Stern D."/>
            <person name="Umen J."/>
            <person name="Willows R."/>
            <person name="Wilson N."/>
            <person name="Zimmer S.L."/>
            <person name="Allmer J."/>
            <person name="Balk J."/>
            <person name="Bisova K."/>
            <person name="Chen C.J."/>
            <person name="Elias M."/>
            <person name="Gendler K."/>
            <person name="Hauser C."/>
            <person name="Lamb M.R."/>
            <person name="Ledford H."/>
            <person name="Long J.C."/>
            <person name="Minagawa J."/>
            <person name="Page M.D."/>
            <person name="Pan J."/>
            <person name="Pootakham W."/>
            <person name="Roje S."/>
            <person name="Rose A."/>
            <person name="Stahlberg E."/>
            <person name="Terauchi A.M."/>
            <person name="Yang P."/>
            <person name="Ball S."/>
            <person name="Bowler C."/>
            <person name="Dieckmann C.L."/>
            <person name="Gladyshev V.N."/>
            <person name="Green P."/>
            <person name="Jorgensen R."/>
            <person name="Mayfield S."/>
            <person name="Mueller-Roeber B."/>
            <person name="Rajamani S."/>
            <person name="Sayre R.T."/>
            <person name="Brokstein P."/>
            <person name="Dubchak I."/>
            <person name="Goodstein D."/>
            <person name="Hornick L."/>
            <person name="Huang Y.W."/>
            <person name="Jhaveri J."/>
            <person name="Luo Y."/>
            <person name="Martinez D."/>
            <person name="Ngau W.C."/>
            <person name="Otillar B."/>
            <person name="Poliakov A."/>
            <person name="Porter A."/>
            <person name="Szajkowski L."/>
            <person name="Werner G."/>
            <person name="Zhou K."/>
            <person name="Grigoriev I.V."/>
            <person name="Rokhsar D.S."/>
            <person name="Grossman A.R."/>
        </authorList>
    </citation>
    <scope>NUCLEOTIDE SEQUENCE [LARGE SCALE GENOMIC DNA]</scope>
    <source>
        <strain evidence="4">CC-503</strain>
    </source>
</reference>
<dbReference type="InParanoid" id="A0A2K3DGD1"/>
<accession>A0A2K3DGD1</accession>
<feature type="transmembrane region" description="Helical" evidence="2">
    <location>
        <begin position="12"/>
        <end position="32"/>
    </location>
</feature>
<feature type="region of interest" description="Disordered" evidence="1">
    <location>
        <begin position="315"/>
        <end position="344"/>
    </location>
</feature>
<feature type="compositionally biased region" description="Gly residues" evidence="1">
    <location>
        <begin position="317"/>
        <end position="334"/>
    </location>
</feature>
<feature type="region of interest" description="Disordered" evidence="1">
    <location>
        <begin position="251"/>
        <end position="301"/>
    </location>
</feature>
<dbReference type="KEGG" id="cre:CHLRE_08g358850v5"/>
<feature type="compositionally biased region" description="Acidic residues" evidence="1">
    <location>
        <begin position="263"/>
        <end position="282"/>
    </location>
</feature>
<dbReference type="GeneID" id="5727837"/>
<evidence type="ECO:0000313" key="3">
    <source>
        <dbReference type="EMBL" id="PNW79582.1"/>
    </source>
</evidence>
<keyword evidence="2" id="KW-0472">Membrane</keyword>
<evidence type="ECO:0000256" key="1">
    <source>
        <dbReference type="SAM" id="MobiDB-lite"/>
    </source>
</evidence>
<feature type="transmembrane region" description="Helical" evidence="2">
    <location>
        <begin position="220"/>
        <end position="244"/>
    </location>
</feature>
<dbReference type="EMBL" id="CM008969">
    <property type="protein sequence ID" value="PNW79582.1"/>
    <property type="molecule type" value="Genomic_DNA"/>
</dbReference>
<gene>
    <name evidence="3" type="ORF">CHLRE_08g358850v5</name>
</gene>
<evidence type="ECO:0008006" key="5">
    <source>
        <dbReference type="Google" id="ProtNLM"/>
    </source>
</evidence>
<organism evidence="3 4">
    <name type="scientific">Chlamydomonas reinhardtii</name>
    <name type="common">Chlamydomonas smithii</name>
    <dbReference type="NCBI Taxonomy" id="3055"/>
    <lineage>
        <taxon>Eukaryota</taxon>
        <taxon>Viridiplantae</taxon>
        <taxon>Chlorophyta</taxon>
        <taxon>core chlorophytes</taxon>
        <taxon>Chlorophyceae</taxon>
        <taxon>CS clade</taxon>
        <taxon>Chlamydomonadales</taxon>
        <taxon>Chlamydomonadaceae</taxon>
        <taxon>Chlamydomonas</taxon>
    </lineage>
</organism>
<name>A0A2K3DGD1_CHLRE</name>
<dbReference type="Proteomes" id="UP000006906">
    <property type="component" value="Chromosome 8"/>
</dbReference>
<keyword evidence="2" id="KW-1133">Transmembrane helix</keyword>
<keyword evidence="4" id="KW-1185">Reference proteome</keyword>
<feature type="transmembrane region" description="Helical" evidence="2">
    <location>
        <begin position="159"/>
        <end position="192"/>
    </location>
</feature>
<protein>
    <recommendedName>
        <fullName evidence="5">Transmembrane protein</fullName>
    </recommendedName>
</protein>
<proteinExistence type="predicted"/>
<dbReference type="OrthoDB" id="10406047at2759"/>
<feature type="transmembrane region" description="Helical" evidence="2">
    <location>
        <begin position="115"/>
        <end position="139"/>
    </location>
</feature>
<sequence>MGARTYWQQHRRTIGTVLLAVPCVNFFAQFLFSTPSYSSTEAVLQVEGLVCALMLAVALGLPGTVSVTELRAADQFFGWFRDPAGPPPTPEEQAAMDYYKTIGVWWRDRPPSFLFGYYLAISGFCLSVAILVIIIQYVYLSQARGLSPPGTDLSSTMKYFYRANVLVFLAVLGLIGAGIVTFFNAVCFMLYIKWPDYAVMYGANGDNGTTDLTVYKSVDALVVALAIAVGVLAILSGMAQVFIFRASPQAQKGGAKVGPGGDGGDEDGEGGADGGEDEGEEEGGGKGQMRPMFGARRHEDDEYVKAGGVAAADVVRAGGGGSGRQQAGGSGGSGKLRQPAEVDS</sequence>
<dbReference type="ExpressionAtlas" id="A0A2K3DGD1">
    <property type="expression patterns" value="baseline"/>
</dbReference>
<dbReference type="Gramene" id="PNW79582">
    <property type="protein sequence ID" value="PNW79582"/>
    <property type="gene ID" value="CHLRE_08g358850v5"/>
</dbReference>
<dbReference type="RefSeq" id="XP_042921773.1">
    <property type="nucleotide sequence ID" value="XM_043064772.1"/>
</dbReference>
<evidence type="ECO:0000256" key="2">
    <source>
        <dbReference type="SAM" id="Phobius"/>
    </source>
</evidence>
<keyword evidence="2" id="KW-0812">Transmembrane</keyword>
<evidence type="ECO:0000313" key="4">
    <source>
        <dbReference type="Proteomes" id="UP000006906"/>
    </source>
</evidence>